<organism evidence="1 2">
    <name type="scientific">Octopus vulgaris</name>
    <name type="common">Common octopus</name>
    <dbReference type="NCBI Taxonomy" id="6645"/>
    <lineage>
        <taxon>Eukaryota</taxon>
        <taxon>Metazoa</taxon>
        <taxon>Spiralia</taxon>
        <taxon>Lophotrochozoa</taxon>
        <taxon>Mollusca</taxon>
        <taxon>Cephalopoda</taxon>
        <taxon>Coleoidea</taxon>
        <taxon>Octopodiformes</taxon>
        <taxon>Octopoda</taxon>
        <taxon>Incirrata</taxon>
        <taxon>Octopodidae</taxon>
        <taxon>Octopus</taxon>
    </lineage>
</organism>
<proteinExistence type="predicted"/>
<keyword evidence="2" id="KW-1185">Reference proteome</keyword>
<sequence>MEKSLSVSKVLTCIEDSIYRVRTDSDPCRWSQTESSVYTHNSSSLYVQLEHNTVYESKVLRKGDPFTFCTFPVQRYRKFTKSRKLNFSVVAALNVFGIHQGHFRHDCIFI</sequence>
<gene>
    <name evidence="1" type="ORF">OCTVUL_1B007344</name>
</gene>
<reference evidence="1" key="1">
    <citation type="submission" date="2023-08" db="EMBL/GenBank/DDBJ databases">
        <authorList>
            <person name="Alioto T."/>
            <person name="Alioto T."/>
            <person name="Gomez Garrido J."/>
        </authorList>
    </citation>
    <scope>NUCLEOTIDE SEQUENCE</scope>
</reference>
<evidence type="ECO:0000313" key="1">
    <source>
        <dbReference type="EMBL" id="CAI9731570.1"/>
    </source>
</evidence>
<name>A0AA36FB84_OCTVU</name>
<dbReference type="Proteomes" id="UP001162480">
    <property type="component" value="Chromosome 13"/>
</dbReference>
<dbReference type="AlphaFoldDB" id="A0AA36FB84"/>
<dbReference type="EMBL" id="OX597826">
    <property type="protein sequence ID" value="CAI9731570.1"/>
    <property type="molecule type" value="Genomic_DNA"/>
</dbReference>
<evidence type="ECO:0000313" key="2">
    <source>
        <dbReference type="Proteomes" id="UP001162480"/>
    </source>
</evidence>
<protein>
    <submittedName>
        <fullName evidence="1">Uncharacterized protein</fullName>
    </submittedName>
</protein>
<accession>A0AA36FB84</accession>